<dbReference type="Proteomes" id="UP000076104">
    <property type="component" value="Chromosome"/>
</dbReference>
<dbReference type="GeneID" id="33061067"/>
<keyword evidence="1" id="KW-0812">Transmembrane</keyword>
<evidence type="ECO:0000313" key="2">
    <source>
        <dbReference type="EMBL" id="AMT96921.1"/>
    </source>
</evidence>
<gene>
    <name evidence="2" type="ORF">A3K91_1317</name>
</gene>
<sequence length="469" mass="52902">MLSPQDQLTELVRTLETEQYVFATDPLLITEKLKNEDGKPLQKLHRRAARIDSNGALARVLGKIDGRIKGIMIVMSILWCVSGFLGLFTLLQSNVVNFFYVLVCLLGFHTLMLVGWLVMALINQGKQSSNWFANFVSPSYLIRGKDDVTIAAVDLYERQLYHSGMRWYLGKFSHQLWLATLTGMLFAIIFLLVVRQYSFSWESTLLSDQALITLTRVLGWLPSMVGFEVPDSTAIVQSRLVTEAMPLSVARQWASLLVGSLLMYGIVPRAIAWSFCALMFRRKKMRLDIKLPYYQKILNFWQRQVVDADDFKEAPAPIAPTATISAGKKLVALLEYPSDQDDWWQLGLDTHFNDKFEVENFGIIDDRDDMARLTSYLDRHPVQVLLGIHESALPDRGTLRKLDQIASHATEGLIVQLLGSSPIGADISISPDDPNNVRYQQWQTALSARKIGLVNPDSHVGGTVVDRNL</sequence>
<dbReference type="EMBL" id="CP014945">
    <property type="protein sequence ID" value="AMT96921.1"/>
    <property type="molecule type" value="Genomic_DNA"/>
</dbReference>
<name>A0ABM5ZXY6_9GAMM</name>
<feature type="transmembrane region" description="Helical" evidence="1">
    <location>
        <begin position="98"/>
        <end position="122"/>
    </location>
</feature>
<keyword evidence="1" id="KW-0472">Membrane</keyword>
<keyword evidence="3" id="KW-1185">Reference proteome</keyword>
<dbReference type="Pfam" id="PF11067">
    <property type="entry name" value="DUF2868"/>
    <property type="match status" value="1"/>
</dbReference>
<organism evidence="2 3">
    <name type="scientific">Psychrobacter alimentarius</name>
    <dbReference type="NCBI Taxonomy" id="261164"/>
    <lineage>
        <taxon>Bacteria</taxon>
        <taxon>Pseudomonadati</taxon>
        <taxon>Pseudomonadota</taxon>
        <taxon>Gammaproteobacteria</taxon>
        <taxon>Moraxellales</taxon>
        <taxon>Moraxellaceae</taxon>
        <taxon>Psychrobacter</taxon>
    </lineage>
</organism>
<dbReference type="InterPro" id="IPR021296">
    <property type="entry name" value="DUF2868"/>
</dbReference>
<reference evidence="2 3" key="1">
    <citation type="submission" date="2016-03" db="EMBL/GenBank/DDBJ databases">
        <title>Genome sequencing of Psychrobacter alimentarius PAMC 27889.</title>
        <authorList>
            <person name="Lee J."/>
            <person name="Kim O.-S."/>
        </authorList>
    </citation>
    <scope>NUCLEOTIDE SEQUENCE [LARGE SCALE GENOMIC DNA]</scope>
    <source>
        <strain evidence="2 3">PAMC 27889</strain>
    </source>
</reference>
<protein>
    <submittedName>
        <fullName evidence="2">Integral membrane protein</fullName>
    </submittedName>
</protein>
<feature type="transmembrane region" description="Helical" evidence="1">
    <location>
        <begin position="253"/>
        <end position="280"/>
    </location>
</feature>
<evidence type="ECO:0000256" key="1">
    <source>
        <dbReference type="SAM" id="Phobius"/>
    </source>
</evidence>
<proteinExistence type="predicted"/>
<evidence type="ECO:0000313" key="3">
    <source>
        <dbReference type="Proteomes" id="UP000076104"/>
    </source>
</evidence>
<keyword evidence="1" id="KW-1133">Transmembrane helix</keyword>
<feature type="transmembrane region" description="Helical" evidence="1">
    <location>
        <begin position="71"/>
        <end position="92"/>
    </location>
</feature>
<accession>A0ABM5ZXY6</accession>
<feature type="transmembrane region" description="Helical" evidence="1">
    <location>
        <begin position="176"/>
        <end position="197"/>
    </location>
</feature>
<dbReference type="RefSeq" id="WP_062844556.1">
    <property type="nucleotide sequence ID" value="NZ_CP014945.1"/>
</dbReference>